<feature type="region of interest" description="Disordered" evidence="2">
    <location>
        <begin position="540"/>
        <end position="623"/>
    </location>
</feature>
<dbReference type="AlphaFoldDB" id="A0A5C3QPD2"/>
<evidence type="ECO:0008006" key="5">
    <source>
        <dbReference type="Google" id="ProtNLM"/>
    </source>
</evidence>
<dbReference type="EMBL" id="ML178822">
    <property type="protein sequence ID" value="TFL02401.1"/>
    <property type="molecule type" value="Genomic_DNA"/>
</dbReference>
<feature type="coiled-coil region" evidence="1">
    <location>
        <begin position="205"/>
        <end position="232"/>
    </location>
</feature>
<feature type="compositionally biased region" description="Low complexity" evidence="2">
    <location>
        <begin position="383"/>
        <end position="396"/>
    </location>
</feature>
<dbReference type="Proteomes" id="UP000305067">
    <property type="component" value="Unassembled WGS sequence"/>
</dbReference>
<feature type="compositionally biased region" description="Polar residues" evidence="2">
    <location>
        <begin position="44"/>
        <end position="54"/>
    </location>
</feature>
<keyword evidence="4" id="KW-1185">Reference proteome</keyword>
<feature type="compositionally biased region" description="Low complexity" evidence="2">
    <location>
        <begin position="335"/>
        <end position="362"/>
    </location>
</feature>
<accession>A0A5C3QPD2</accession>
<feature type="compositionally biased region" description="Low complexity" evidence="2">
    <location>
        <begin position="599"/>
        <end position="610"/>
    </location>
</feature>
<reference evidence="3 4" key="1">
    <citation type="journal article" date="2019" name="Nat. Ecol. Evol.">
        <title>Megaphylogeny resolves global patterns of mushroom evolution.</title>
        <authorList>
            <person name="Varga T."/>
            <person name="Krizsan K."/>
            <person name="Foldi C."/>
            <person name="Dima B."/>
            <person name="Sanchez-Garcia M."/>
            <person name="Sanchez-Ramirez S."/>
            <person name="Szollosi G.J."/>
            <person name="Szarkandi J.G."/>
            <person name="Papp V."/>
            <person name="Albert L."/>
            <person name="Andreopoulos W."/>
            <person name="Angelini C."/>
            <person name="Antonin V."/>
            <person name="Barry K.W."/>
            <person name="Bougher N.L."/>
            <person name="Buchanan P."/>
            <person name="Buyck B."/>
            <person name="Bense V."/>
            <person name="Catcheside P."/>
            <person name="Chovatia M."/>
            <person name="Cooper J."/>
            <person name="Damon W."/>
            <person name="Desjardin D."/>
            <person name="Finy P."/>
            <person name="Geml J."/>
            <person name="Haridas S."/>
            <person name="Hughes K."/>
            <person name="Justo A."/>
            <person name="Karasinski D."/>
            <person name="Kautmanova I."/>
            <person name="Kiss B."/>
            <person name="Kocsube S."/>
            <person name="Kotiranta H."/>
            <person name="LaButti K.M."/>
            <person name="Lechner B.E."/>
            <person name="Liimatainen K."/>
            <person name="Lipzen A."/>
            <person name="Lukacs Z."/>
            <person name="Mihaltcheva S."/>
            <person name="Morgado L.N."/>
            <person name="Niskanen T."/>
            <person name="Noordeloos M.E."/>
            <person name="Ohm R.A."/>
            <person name="Ortiz-Santana B."/>
            <person name="Ovrebo C."/>
            <person name="Racz N."/>
            <person name="Riley R."/>
            <person name="Savchenko A."/>
            <person name="Shiryaev A."/>
            <person name="Soop K."/>
            <person name="Spirin V."/>
            <person name="Szebenyi C."/>
            <person name="Tomsovsky M."/>
            <person name="Tulloss R.E."/>
            <person name="Uehling J."/>
            <person name="Grigoriev I.V."/>
            <person name="Vagvolgyi C."/>
            <person name="Papp T."/>
            <person name="Martin F.M."/>
            <person name="Miettinen O."/>
            <person name="Hibbett D.S."/>
            <person name="Nagy L.G."/>
        </authorList>
    </citation>
    <scope>NUCLEOTIDE SEQUENCE [LARGE SCALE GENOMIC DNA]</scope>
    <source>
        <strain evidence="3 4">CBS 309.79</strain>
    </source>
</reference>
<feature type="compositionally biased region" description="Low complexity" evidence="2">
    <location>
        <begin position="1"/>
        <end position="15"/>
    </location>
</feature>
<feature type="compositionally biased region" description="Low complexity" evidence="2">
    <location>
        <begin position="436"/>
        <end position="447"/>
    </location>
</feature>
<keyword evidence="1" id="KW-0175">Coiled coil</keyword>
<proteinExistence type="predicted"/>
<protein>
    <recommendedName>
        <fullName evidence="5">DUF4048 domain-containing protein</fullName>
    </recommendedName>
</protein>
<feature type="region of interest" description="Disordered" evidence="2">
    <location>
        <begin position="427"/>
        <end position="449"/>
    </location>
</feature>
<dbReference type="STRING" id="1884261.A0A5C3QPD2"/>
<feature type="compositionally biased region" description="Low complexity" evidence="2">
    <location>
        <begin position="118"/>
        <end position="130"/>
    </location>
</feature>
<dbReference type="OrthoDB" id="3204900at2759"/>
<feature type="region of interest" description="Disordered" evidence="2">
    <location>
        <begin position="301"/>
        <end position="409"/>
    </location>
</feature>
<feature type="region of interest" description="Disordered" evidence="2">
    <location>
        <begin position="1"/>
        <end position="155"/>
    </location>
</feature>
<gene>
    <name evidence="3" type="ORF">BDV98DRAFT_565756</name>
</gene>
<organism evidence="3 4">
    <name type="scientific">Pterulicium gracile</name>
    <dbReference type="NCBI Taxonomy" id="1884261"/>
    <lineage>
        <taxon>Eukaryota</taxon>
        <taxon>Fungi</taxon>
        <taxon>Dikarya</taxon>
        <taxon>Basidiomycota</taxon>
        <taxon>Agaricomycotina</taxon>
        <taxon>Agaricomycetes</taxon>
        <taxon>Agaricomycetidae</taxon>
        <taxon>Agaricales</taxon>
        <taxon>Pleurotineae</taxon>
        <taxon>Pterulaceae</taxon>
        <taxon>Pterulicium</taxon>
    </lineage>
</organism>
<evidence type="ECO:0000313" key="3">
    <source>
        <dbReference type="EMBL" id="TFL02401.1"/>
    </source>
</evidence>
<feature type="compositionally biased region" description="Low complexity" evidence="2">
    <location>
        <begin position="540"/>
        <end position="550"/>
    </location>
</feature>
<feature type="compositionally biased region" description="Low complexity" evidence="2">
    <location>
        <begin position="88"/>
        <end position="105"/>
    </location>
</feature>
<evidence type="ECO:0000313" key="4">
    <source>
        <dbReference type="Proteomes" id="UP000305067"/>
    </source>
</evidence>
<evidence type="ECO:0000256" key="1">
    <source>
        <dbReference type="SAM" id="Coils"/>
    </source>
</evidence>
<sequence>MTRTTASASPTTHSSLKTHSLHTAPLNGPKPLQLLHNNHDVGASSPNLSHESSPGGSGYPSAIDTTYGGLPGTPVSAKSLRPLRAGQGRRQSSISYISSPTSPGTPVSFTGAQFARLTASASTSSTQGAGTTEGGRQPLARSMSLGGRGGAHRYGQKRELVTGGEIRHSTGNIHTVEADASPVGPASPAPPMTLAEKHAELLHFIAQKESKCLELRQQLATHEAELLQLKRKWERIIARGFEKSTGDYSTLTTLPSIPSFNANDPDQALALHSPSLSGGPTVLEGIREGVQGVSRFISANISDFSKPPPSPSSPVSSWKPLHTPHRSNASSSMESDSTGTTRHTGSTTSRLSLSSVSSLGDSPVLEEDEEFTDFKLGVSGDISSTETDTTVSSSGSARPSKNLKSIRRRSRDAYSLTGIAATPLVAEPSTSGVDDLSYPSSTLSPTTNVEKERKAAKRASMSIGGLQSSFASSAWTDSIGKKWEELKEGSDSTNKNIKRASVLISDVSQSLYTAWNSPALSPQLSSLSSNQRLSSSTSTLLASSSTLSPATHGSTRKQRATLTPSPTMSLLDDSDEDQQVTIHASIMTPDSPLTPRPAAPASADQASVASTKKAEDDDEDWNW</sequence>
<name>A0A5C3QPD2_9AGAR</name>
<evidence type="ECO:0000256" key="2">
    <source>
        <dbReference type="SAM" id="MobiDB-lite"/>
    </source>
</evidence>